<proteinExistence type="predicted"/>
<dbReference type="InterPro" id="IPR007351">
    <property type="entry name" value="YjbR"/>
</dbReference>
<accession>A0A264W1F6</accession>
<evidence type="ECO:0000313" key="2">
    <source>
        <dbReference type="Proteomes" id="UP000217065"/>
    </source>
</evidence>
<dbReference type="EMBL" id="NOKQ01000342">
    <property type="protein sequence ID" value="OZS76877.1"/>
    <property type="molecule type" value="Genomic_DNA"/>
</dbReference>
<protein>
    <submittedName>
        <fullName evidence="1">DNA-binding protein</fullName>
    </submittedName>
</protein>
<dbReference type="Pfam" id="PF04237">
    <property type="entry name" value="YjbR"/>
    <property type="match status" value="1"/>
</dbReference>
<dbReference type="PANTHER" id="PTHR35145:SF1">
    <property type="entry name" value="CYTOPLASMIC PROTEIN"/>
    <property type="match status" value="1"/>
</dbReference>
<dbReference type="GO" id="GO:0003677">
    <property type="term" value="F:DNA binding"/>
    <property type="evidence" value="ECO:0007669"/>
    <property type="project" value="UniProtKB-KW"/>
</dbReference>
<dbReference type="Gene3D" id="3.90.1150.30">
    <property type="match status" value="1"/>
</dbReference>
<evidence type="ECO:0000313" key="1">
    <source>
        <dbReference type="EMBL" id="OZS76877.1"/>
    </source>
</evidence>
<dbReference type="AlphaFoldDB" id="A0A264W1F6"/>
<name>A0A264W1F6_9BACL</name>
<dbReference type="Proteomes" id="UP000217065">
    <property type="component" value="Unassembled WGS sequence"/>
</dbReference>
<reference evidence="1 2" key="1">
    <citation type="submission" date="2017-07" db="EMBL/GenBank/DDBJ databases">
        <title>Tetzosporium hominis gen.nov. sp.nov.</title>
        <authorList>
            <person name="Tetz G."/>
            <person name="Tetz V."/>
        </authorList>
    </citation>
    <scope>NUCLEOTIDE SEQUENCE [LARGE SCALE GENOMIC DNA]</scope>
    <source>
        <strain evidence="1 2">VT-49</strain>
    </source>
</reference>
<dbReference type="SUPFAM" id="SSF142906">
    <property type="entry name" value="YjbR-like"/>
    <property type="match status" value="1"/>
</dbReference>
<sequence length="122" mass="14225">MLNDNEALHAFFLALPGTTHDYKEEWTADRYMIGEKMYAMLGGDKEGKAILTLKAEPSYAEELRTEHDAIVPGYYMNKTHWNSIYRDAELPDELTAKLIRHSYEQVLEKLPKRTQREILGDY</sequence>
<organism evidence="1 2">
    <name type="scientific">Tetzosporium hominis</name>
    <dbReference type="NCBI Taxonomy" id="2020506"/>
    <lineage>
        <taxon>Bacteria</taxon>
        <taxon>Bacillati</taxon>
        <taxon>Bacillota</taxon>
        <taxon>Bacilli</taxon>
        <taxon>Bacillales</taxon>
        <taxon>Caryophanaceae</taxon>
        <taxon>Tetzosporium</taxon>
    </lineage>
</organism>
<dbReference type="InterPro" id="IPR058532">
    <property type="entry name" value="YjbR/MT2646/Rv2570-like"/>
</dbReference>
<comment type="caution">
    <text evidence="1">The sequence shown here is derived from an EMBL/GenBank/DDBJ whole genome shotgun (WGS) entry which is preliminary data.</text>
</comment>
<dbReference type="PANTHER" id="PTHR35145">
    <property type="entry name" value="CYTOPLASMIC PROTEIN-RELATED"/>
    <property type="match status" value="1"/>
</dbReference>
<gene>
    <name evidence="1" type="ORF">CF394_14405</name>
</gene>
<dbReference type="InterPro" id="IPR038056">
    <property type="entry name" value="YjbR-like_sf"/>
</dbReference>
<keyword evidence="2" id="KW-1185">Reference proteome</keyword>
<keyword evidence="1" id="KW-0238">DNA-binding</keyword>
<dbReference type="RefSeq" id="WP_094944538.1">
    <property type="nucleotide sequence ID" value="NZ_NOKQ01000342.1"/>
</dbReference>
<dbReference type="OrthoDB" id="9789813at2"/>